<proteinExistence type="predicted"/>
<dbReference type="InterPro" id="IPR012296">
    <property type="entry name" value="Nuclease_put_TT1808"/>
</dbReference>
<feature type="domain" description="Putative restriction endonuclease" evidence="1">
    <location>
        <begin position="24"/>
        <end position="189"/>
    </location>
</feature>
<evidence type="ECO:0000259" key="1">
    <source>
        <dbReference type="Pfam" id="PF05685"/>
    </source>
</evidence>
<dbReference type="InterPro" id="IPR011335">
    <property type="entry name" value="Restrct_endonuc-II-like"/>
</dbReference>
<accession>A0A480AA70</accession>
<dbReference type="PANTHER" id="PTHR47152">
    <property type="entry name" value="SLR2084 PROTEIN-RELATED"/>
    <property type="match status" value="1"/>
</dbReference>
<dbReference type="SUPFAM" id="SSF52980">
    <property type="entry name" value="Restriction endonuclease-like"/>
    <property type="match status" value="1"/>
</dbReference>
<sequence>MVTIQLRQLTVPPGHRIILHKISWPEFEEILTELGENRGSRLAYYQGNLEIKMPLPKHEVAKVIIGDLVKIILEELEIDCECFGSTTFKRQDMNSGIEPDDSFYIQNHLQMIGKQKIDLTIDPPPDLVIEIDVTSKTQLDAYLALAVPEVWRYEDDKLYINILQNGKYIESEVSPNFPNLPILPIIPQFVQESRIFGRSPTLRKFRQWLKQQ</sequence>
<dbReference type="InterPro" id="IPR008538">
    <property type="entry name" value="Uma2"/>
</dbReference>
<protein>
    <recommendedName>
        <fullName evidence="1">Putative restriction endonuclease domain-containing protein</fullName>
    </recommendedName>
</protein>
<reference evidence="3" key="1">
    <citation type="submission" date="2019-02" db="EMBL/GenBank/DDBJ databases">
        <title>Draft genome sequence of Dolichospermum planctonicum NIES-80.</title>
        <authorList>
            <person name="Yamaguchi H."/>
            <person name="Suzuki S."/>
            <person name="Kawachi M."/>
        </authorList>
    </citation>
    <scope>NUCLEOTIDE SEQUENCE [LARGE SCALE GENOMIC DNA]</scope>
    <source>
        <strain evidence="3">NIES-80</strain>
    </source>
</reference>
<dbReference type="PANTHER" id="PTHR47152:SF1">
    <property type="entry name" value="SLL1186 PROTEIN"/>
    <property type="match status" value="1"/>
</dbReference>
<dbReference type="Proteomes" id="UP000299367">
    <property type="component" value="Unassembled WGS sequence"/>
</dbReference>
<dbReference type="EMBL" id="BJCF01000014">
    <property type="protein sequence ID" value="GCL41990.1"/>
    <property type="molecule type" value="Genomic_DNA"/>
</dbReference>
<evidence type="ECO:0000313" key="3">
    <source>
        <dbReference type="Proteomes" id="UP000299367"/>
    </source>
</evidence>
<dbReference type="Pfam" id="PF05685">
    <property type="entry name" value="Uma2"/>
    <property type="match status" value="1"/>
</dbReference>
<evidence type="ECO:0000313" key="2">
    <source>
        <dbReference type="EMBL" id="GCL41990.1"/>
    </source>
</evidence>
<dbReference type="RefSeq" id="WP_137907654.1">
    <property type="nucleotide sequence ID" value="NZ_BJCF01000014.1"/>
</dbReference>
<dbReference type="CDD" id="cd06260">
    <property type="entry name" value="DUF820-like"/>
    <property type="match status" value="1"/>
</dbReference>
<dbReference type="OrthoDB" id="482924at2"/>
<comment type="caution">
    <text evidence="2">The sequence shown here is derived from an EMBL/GenBank/DDBJ whole genome shotgun (WGS) entry which is preliminary data.</text>
</comment>
<name>A0A480AA70_9CYAN</name>
<dbReference type="Gene3D" id="3.90.1570.10">
    <property type="entry name" value="tt1808, chain A"/>
    <property type="match status" value="1"/>
</dbReference>
<organism evidence="2 3">
    <name type="scientific">Dolichospermum planctonicum</name>
    <dbReference type="NCBI Taxonomy" id="136072"/>
    <lineage>
        <taxon>Bacteria</taxon>
        <taxon>Bacillati</taxon>
        <taxon>Cyanobacteriota</taxon>
        <taxon>Cyanophyceae</taxon>
        <taxon>Nostocales</taxon>
        <taxon>Aphanizomenonaceae</taxon>
        <taxon>Dolichospermum</taxon>
    </lineage>
</organism>
<gene>
    <name evidence="2" type="ORF">NIES80_16910</name>
</gene>
<dbReference type="AlphaFoldDB" id="A0A480AA70"/>